<evidence type="ECO:0000256" key="1">
    <source>
        <dbReference type="SAM" id="SignalP"/>
    </source>
</evidence>
<dbReference type="Proteomes" id="UP001247805">
    <property type="component" value="Unassembled WGS sequence"/>
</dbReference>
<dbReference type="InterPro" id="IPR002048">
    <property type="entry name" value="EF_hand_dom"/>
</dbReference>
<dbReference type="Pfam" id="PF13202">
    <property type="entry name" value="EF-hand_5"/>
    <property type="match status" value="2"/>
</dbReference>
<dbReference type="PROSITE" id="PS00018">
    <property type="entry name" value="EF_HAND_1"/>
    <property type="match status" value="1"/>
</dbReference>
<dbReference type="InterPro" id="IPR018247">
    <property type="entry name" value="EF_Hand_1_Ca_BS"/>
</dbReference>
<dbReference type="InterPro" id="IPR011992">
    <property type="entry name" value="EF-hand-dom_pair"/>
</dbReference>
<comment type="caution">
    <text evidence="3">The sequence shown here is derived from an EMBL/GenBank/DDBJ whole genome shotgun (WGS) entry which is preliminary data.</text>
</comment>
<name>A0ABU3SYQ3_9ALTE</name>
<dbReference type="EMBL" id="JAWDIO010000002">
    <property type="protein sequence ID" value="MDU0355150.1"/>
    <property type="molecule type" value="Genomic_DNA"/>
</dbReference>
<feature type="domain" description="EF-hand" evidence="2">
    <location>
        <begin position="43"/>
        <end position="76"/>
    </location>
</feature>
<sequence>MTKFVLVLTTTLFSLAITAQEPENKFHPLDEDKDGLISIEEAQKDAFLSKNFPLLDVDGDGYLSAEELATEVDIEQ</sequence>
<reference evidence="3 4" key="1">
    <citation type="submission" date="2023-10" db="EMBL/GenBank/DDBJ databases">
        <title>Glaciecola aquimarina strain GGW-M5 nov., isolated from a coastal seawater.</title>
        <authorList>
            <person name="Bayburt H."/>
            <person name="Kim J.M."/>
            <person name="Choi B.J."/>
            <person name="Jeon C.O."/>
        </authorList>
    </citation>
    <scope>NUCLEOTIDE SEQUENCE [LARGE SCALE GENOMIC DNA]</scope>
    <source>
        <strain evidence="3 4">KCTC 32108</strain>
    </source>
</reference>
<keyword evidence="1" id="KW-0732">Signal</keyword>
<proteinExistence type="predicted"/>
<evidence type="ECO:0000313" key="3">
    <source>
        <dbReference type="EMBL" id="MDU0355150.1"/>
    </source>
</evidence>
<keyword evidence="4" id="KW-1185">Reference proteome</keyword>
<protein>
    <recommendedName>
        <fullName evidence="2">EF-hand domain-containing protein</fullName>
    </recommendedName>
</protein>
<accession>A0ABU3SYQ3</accession>
<dbReference type="PROSITE" id="PS50222">
    <property type="entry name" value="EF_HAND_2"/>
    <property type="match status" value="1"/>
</dbReference>
<dbReference type="Gene3D" id="1.10.238.10">
    <property type="entry name" value="EF-hand"/>
    <property type="match status" value="1"/>
</dbReference>
<feature type="chain" id="PRO_5045371859" description="EF-hand domain-containing protein" evidence="1">
    <location>
        <begin position="20"/>
        <end position="76"/>
    </location>
</feature>
<evidence type="ECO:0000259" key="2">
    <source>
        <dbReference type="PROSITE" id="PS50222"/>
    </source>
</evidence>
<dbReference type="RefSeq" id="WP_316026700.1">
    <property type="nucleotide sequence ID" value="NZ_JAWDIO010000002.1"/>
</dbReference>
<gene>
    <name evidence="3" type="ORF">RS130_15675</name>
</gene>
<evidence type="ECO:0000313" key="4">
    <source>
        <dbReference type="Proteomes" id="UP001247805"/>
    </source>
</evidence>
<feature type="signal peptide" evidence="1">
    <location>
        <begin position="1"/>
        <end position="19"/>
    </location>
</feature>
<dbReference type="SUPFAM" id="SSF47473">
    <property type="entry name" value="EF-hand"/>
    <property type="match status" value="1"/>
</dbReference>
<organism evidence="3 4">
    <name type="scientific">Paraglaciecola aquimarina</name>
    <dbReference type="NCBI Taxonomy" id="1235557"/>
    <lineage>
        <taxon>Bacteria</taxon>
        <taxon>Pseudomonadati</taxon>
        <taxon>Pseudomonadota</taxon>
        <taxon>Gammaproteobacteria</taxon>
        <taxon>Alteromonadales</taxon>
        <taxon>Alteromonadaceae</taxon>
        <taxon>Paraglaciecola</taxon>
    </lineage>
</organism>